<name>A0ABR0RHD6_9EURO</name>
<dbReference type="EMBL" id="JAVHJV010000010">
    <property type="protein sequence ID" value="KAK5939650.1"/>
    <property type="molecule type" value="Genomic_DNA"/>
</dbReference>
<dbReference type="InterPro" id="IPR052895">
    <property type="entry name" value="HetReg/Transcr_Mod"/>
</dbReference>
<organism evidence="2 3">
    <name type="scientific">Knufia obscura</name>
    <dbReference type="NCBI Taxonomy" id="1635080"/>
    <lineage>
        <taxon>Eukaryota</taxon>
        <taxon>Fungi</taxon>
        <taxon>Dikarya</taxon>
        <taxon>Ascomycota</taxon>
        <taxon>Pezizomycotina</taxon>
        <taxon>Eurotiomycetes</taxon>
        <taxon>Chaetothyriomycetidae</taxon>
        <taxon>Chaetothyriales</taxon>
        <taxon>Trichomeriaceae</taxon>
        <taxon>Knufia</taxon>
    </lineage>
</organism>
<dbReference type="Proteomes" id="UP001334248">
    <property type="component" value="Unassembled WGS sequence"/>
</dbReference>
<accession>A0ABR0RHD6</accession>
<evidence type="ECO:0000313" key="2">
    <source>
        <dbReference type="EMBL" id="KAK5939650.1"/>
    </source>
</evidence>
<reference evidence="2 3" key="1">
    <citation type="journal article" date="2023" name="Res Sq">
        <title>Genomic and morphological characterization of Knufia obscura isolated from the Mars 2020 spacecraft assembly facility.</title>
        <authorList>
            <person name="Chander A.M."/>
            <person name="Teixeira M.M."/>
            <person name="Singh N.K."/>
            <person name="Williams M.P."/>
            <person name="Parker C.W."/>
            <person name="Leo P."/>
            <person name="Stajich J.E."/>
            <person name="Torok T."/>
            <person name="Tighe S."/>
            <person name="Mason C.E."/>
            <person name="Venkateswaran K."/>
        </authorList>
    </citation>
    <scope>NUCLEOTIDE SEQUENCE [LARGE SCALE GENOMIC DNA]</scope>
    <source>
        <strain evidence="2 3">CCFEE 5817</strain>
    </source>
</reference>
<gene>
    <name evidence="2" type="ORF">PMZ80_008029</name>
</gene>
<dbReference type="RefSeq" id="XP_064727740.1">
    <property type="nucleotide sequence ID" value="XM_064876433.1"/>
</dbReference>
<dbReference type="PANTHER" id="PTHR24148">
    <property type="entry name" value="ANKYRIN REPEAT DOMAIN-CONTAINING PROTEIN 39 HOMOLOG-RELATED"/>
    <property type="match status" value="1"/>
</dbReference>
<keyword evidence="3" id="KW-1185">Reference proteome</keyword>
<sequence length="500" mass="56865">MATNVVQGPATFHYDNLTQIDNDGAKRLLTVDRLSDDGTPVCSLITDMTHSAYSALSYCWGSPNDPRRPIVINGAQFEVRQNLYDFLCAAARAQPGQPLWIDAICINQGNTTEKNQQVQLMGYIYNEAQFIYVWLGKHPHLEGHISNILDCCNIGPAHELQLDVPRCEKMIQISSIPNIVAFLSELWQHQYWSRLWIFQEFLIARSIRVLCGQYCIPWPILLLAQDIVYEYLEEQGHVVPGESINGIELSQPDLITRRRHIDMLRNDAFMEQSFPTDELFLTSTSLKCFDPRDHIYGLLYLLDRGSHFAVDYSEDVSSLLARATVYFELWDDIGSLSLIIESLLLLENRFRITTAMSSSATKNNPTKEIPLFKTTITISHQQSSQHLHCAGCRSKLQLTTGLSGRPEVYLWCLPTPSGTLGTHFVFVPSHSNPLYQVLFAVILARGHPELTTTSHDIKYVHAWRKECASSKQGTLLPGQLIENISIGRQDYHLPWKRQKF</sequence>
<dbReference type="InterPro" id="IPR010730">
    <property type="entry name" value="HET"/>
</dbReference>
<protein>
    <recommendedName>
        <fullName evidence="1">Heterokaryon incompatibility domain-containing protein</fullName>
    </recommendedName>
</protein>
<dbReference type="PANTHER" id="PTHR24148:SF73">
    <property type="entry name" value="HET DOMAIN PROTEIN (AFU_ORTHOLOGUE AFUA_8G01020)"/>
    <property type="match status" value="1"/>
</dbReference>
<proteinExistence type="predicted"/>
<dbReference type="Pfam" id="PF06985">
    <property type="entry name" value="HET"/>
    <property type="match status" value="1"/>
</dbReference>
<comment type="caution">
    <text evidence="2">The sequence shown here is derived from an EMBL/GenBank/DDBJ whole genome shotgun (WGS) entry which is preliminary data.</text>
</comment>
<dbReference type="GeneID" id="90001478"/>
<evidence type="ECO:0000313" key="3">
    <source>
        <dbReference type="Proteomes" id="UP001334248"/>
    </source>
</evidence>
<evidence type="ECO:0000259" key="1">
    <source>
        <dbReference type="Pfam" id="PF06985"/>
    </source>
</evidence>
<feature type="domain" description="Heterokaryon incompatibility" evidence="1">
    <location>
        <begin position="53"/>
        <end position="200"/>
    </location>
</feature>